<dbReference type="EMBL" id="ML208440">
    <property type="protein sequence ID" value="TFK65342.1"/>
    <property type="molecule type" value="Genomic_DNA"/>
</dbReference>
<gene>
    <name evidence="1" type="ORF">BDN72DRAFT_801244</name>
</gene>
<accession>A0ACD3AHU9</accession>
<name>A0ACD3AHU9_9AGAR</name>
<keyword evidence="2" id="KW-1185">Reference proteome</keyword>
<reference evidence="1 2" key="1">
    <citation type="journal article" date="2019" name="Nat. Ecol. Evol.">
        <title>Megaphylogeny resolves global patterns of mushroom evolution.</title>
        <authorList>
            <person name="Varga T."/>
            <person name="Krizsan K."/>
            <person name="Foldi C."/>
            <person name="Dima B."/>
            <person name="Sanchez-Garcia M."/>
            <person name="Sanchez-Ramirez S."/>
            <person name="Szollosi G.J."/>
            <person name="Szarkandi J.G."/>
            <person name="Papp V."/>
            <person name="Albert L."/>
            <person name="Andreopoulos W."/>
            <person name="Angelini C."/>
            <person name="Antonin V."/>
            <person name="Barry K.W."/>
            <person name="Bougher N.L."/>
            <person name="Buchanan P."/>
            <person name="Buyck B."/>
            <person name="Bense V."/>
            <person name="Catcheside P."/>
            <person name="Chovatia M."/>
            <person name="Cooper J."/>
            <person name="Damon W."/>
            <person name="Desjardin D."/>
            <person name="Finy P."/>
            <person name="Geml J."/>
            <person name="Haridas S."/>
            <person name="Hughes K."/>
            <person name="Justo A."/>
            <person name="Karasinski D."/>
            <person name="Kautmanova I."/>
            <person name="Kiss B."/>
            <person name="Kocsube S."/>
            <person name="Kotiranta H."/>
            <person name="LaButti K.M."/>
            <person name="Lechner B.E."/>
            <person name="Liimatainen K."/>
            <person name="Lipzen A."/>
            <person name="Lukacs Z."/>
            <person name="Mihaltcheva S."/>
            <person name="Morgado L.N."/>
            <person name="Niskanen T."/>
            <person name="Noordeloos M.E."/>
            <person name="Ohm R.A."/>
            <person name="Ortiz-Santana B."/>
            <person name="Ovrebo C."/>
            <person name="Racz N."/>
            <person name="Riley R."/>
            <person name="Savchenko A."/>
            <person name="Shiryaev A."/>
            <person name="Soop K."/>
            <person name="Spirin V."/>
            <person name="Szebenyi C."/>
            <person name="Tomsovsky M."/>
            <person name="Tulloss R.E."/>
            <person name="Uehling J."/>
            <person name="Grigoriev I.V."/>
            <person name="Vagvolgyi C."/>
            <person name="Papp T."/>
            <person name="Martin F.M."/>
            <person name="Miettinen O."/>
            <person name="Hibbett D.S."/>
            <person name="Nagy L.G."/>
        </authorList>
    </citation>
    <scope>NUCLEOTIDE SEQUENCE [LARGE SCALE GENOMIC DNA]</scope>
    <source>
        <strain evidence="1 2">NL-1719</strain>
    </source>
</reference>
<evidence type="ECO:0000313" key="1">
    <source>
        <dbReference type="EMBL" id="TFK65342.1"/>
    </source>
</evidence>
<organism evidence="1 2">
    <name type="scientific">Pluteus cervinus</name>
    <dbReference type="NCBI Taxonomy" id="181527"/>
    <lineage>
        <taxon>Eukaryota</taxon>
        <taxon>Fungi</taxon>
        <taxon>Dikarya</taxon>
        <taxon>Basidiomycota</taxon>
        <taxon>Agaricomycotina</taxon>
        <taxon>Agaricomycetes</taxon>
        <taxon>Agaricomycetidae</taxon>
        <taxon>Agaricales</taxon>
        <taxon>Pluteineae</taxon>
        <taxon>Pluteaceae</taxon>
        <taxon>Pluteus</taxon>
    </lineage>
</organism>
<proteinExistence type="predicted"/>
<dbReference type="Proteomes" id="UP000308600">
    <property type="component" value="Unassembled WGS sequence"/>
</dbReference>
<sequence>MLQLKNIYTSNLDVIWTLLAFAIGLSLTFISSSYLSSSVGFPRGVRYPDTGESTRRGKSAIDGIYAILKPQSTIAEQVISRAISNARLVRAFGLSNTFVKESFDVHNAFVAQAKYLLKAAENWPDFLEVCVESVEASLASLRHASTIPFDVFIQGITLRAVLVGFLRVNATPASLDSYHIQKVAELITVLWGLSKSKSPADIASLQPLREQLRVSLTHLGLPYRGISGVDFETLHNPLDFIIPAWETLWRVVALSFAHTYAYKGVIESLEIFRDHPTKHNFQSFEIVKGTPSIEAVVMETMRLFPPSGRIGRAIPQFEAPSFIQQVQNLIRSIPLPISFALNSTGTGEGRVTSTSFMVVKADIEAIQRDTTIWGENSTTYDPMRHHPKVFTPEQKKALIPFGAGSLQCIGAKWAPMAVGVIMAAIADRVDHGLTKEYVLVRGKKMGSRNGWDGWFVQRRNVDDTIQPATTSNGDDLGLAVQQGSVTNIRGG</sequence>
<protein>
    <submittedName>
        <fullName evidence="1">Uncharacterized protein</fullName>
    </submittedName>
</protein>
<evidence type="ECO:0000313" key="2">
    <source>
        <dbReference type="Proteomes" id="UP000308600"/>
    </source>
</evidence>